<dbReference type="NCBIfam" id="NF007113">
    <property type="entry name" value="PRK09562.1"/>
    <property type="match status" value="1"/>
</dbReference>
<dbReference type="GO" id="GO:0046076">
    <property type="term" value="P:dTTP catabolic process"/>
    <property type="evidence" value="ECO:0007669"/>
    <property type="project" value="TreeGrafter"/>
</dbReference>
<comment type="caution">
    <text evidence="6">The sequence shown here is derived from an EMBL/GenBank/DDBJ whole genome shotgun (WGS) entry which is preliminary data.</text>
</comment>
<accession>A0A8J2XJ31</accession>
<evidence type="ECO:0000259" key="5">
    <source>
        <dbReference type="Pfam" id="PF03819"/>
    </source>
</evidence>
<dbReference type="InterPro" id="IPR048015">
    <property type="entry name" value="NTP-PPase_MazG-like_N"/>
</dbReference>
<keyword evidence="7" id="KW-1185">Reference proteome</keyword>
<dbReference type="EC" id="3.6.1.8" evidence="3"/>
<dbReference type="InterPro" id="IPR004518">
    <property type="entry name" value="MazG-like_dom"/>
</dbReference>
<dbReference type="GO" id="GO:0006950">
    <property type="term" value="P:response to stress"/>
    <property type="evidence" value="ECO:0007669"/>
    <property type="project" value="UniProtKB-ARBA"/>
</dbReference>
<dbReference type="CDD" id="cd11529">
    <property type="entry name" value="NTP-PPase_MazG_Cterm"/>
    <property type="match status" value="1"/>
</dbReference>
<dbReference type="PANTHER" id="PTHR30522">
    <property type="entry name" value="NUCLEOSIDE TRIPHOSPHATE PYROPHOSPHOHYDROLASE"/>
    <property type="match status" value="1"/>
</dbReference>
<evidence type="ECO:0000256" key="2">
    <source>
        <dbReference type="ARBA" id="ARBA00061115"/>
    </source>
</evidence>
<dbReference type="CDD" id="cd11528">
    <property type="entry name" value="NTP-PPase_MazG_Nterm"/>
    <property type="match status" value="1"/>
</dbReference>
<evidence type="ECO:0000256" key="4">
    <source>
        <dbReference type="ARBA" id="ARBA00074799"/>
    </source>
</evidence>
<dbReference type="InterPro" id="IPR048011">
    <property type="entry name" value="NTP-PPase_MazG-like_C"/>
</dbReference>
<dbReference type="GO" id="GO:0046061">
    <property type="term" value="P:dATP catabolic process"/>
    <property type="evidence" value="ECO:0007669"/>
    <property type="project" value="TreeGrafter"/>
</dbReference>
<dbReference type="PANTHER" id="PTHR30522:SF0">
    <property type="entry name" value="NUCLEOSIDE TRIPHOSPHATE PYROPHOSPHOHYDROLASE"/>
    <property type="match status" value="1"/>
</dbReference>
<dbReference type="GO" id="GO:0046052">
    <property type="term" value="P:UTP catabolic process"/>
    <property type="evidence" value="ECO:0007669"/>
    <property type="project" value="TreeGrafter"/>
</dbReference>
<dbReference type="GO" id="GO:0046081">
    <property type="term" value="P:dUTP catabolic process"/>
    <property type="evidence" value="ECO:0007669"/>
    <property type="project" value="TreeGrafter"/>
</dbReference>
<feature type="domain" description="NTP pyrophosphohydrolase MazG-like" evidence="5">
    <location>
        <begin position="31"/>
        <end position="103"/>
    </location>
</feature>
<dbReference type="EMBL" id="BMIC01000003">
    <property type="protein sequence ID" value="GFZ87489.1"/>
    <property type="molecule type" value="Genomic_DNA"/>
</dbReference>
<comment type="similarity">
    <text evidence="2">Belongs to the nucleoside triphosphate pyrophosphohydrolase family.</text>
</comment>
<dbReference type="SUPFAM" id="SSF101386">
    <property type="entry name" value="all-alpha NTP pyrophosphatases"/>
    <property type="match status" value="2"/>
</dbReference>
<evidence type="ECO:0000313" key="6">
    <source>
        <dbReference type="EMBL" id="GFZ87489.1"/>
    </source>
</evidence>
<feature type="domain" description="NTP pyrophosphohydrolase MazG-like" evidence="5">
    <location>
        <begin position="164"/>
        <end position="225"/>
    </location>
</feature>
<gene>
    <name evidence="6" type="ORF">GCM10011531_18620</name>
</gene>
<dbReference type="AlphaFoldDB" id="A0A8J2XJ31"/>
<dbReference type="GO" id="GO:0046047">
    <property type="term" value="P:TTP catabolic process"/>
    <property type="evidence" value="ECO:0007669"/>
    <property type="project" value="TreeGrafter"/>
</dbReference>
<organism evidence="6 7">
    <name type="scientific">Aquaticitalea lipolytica</name>
    <dbReference type="NCBI Taxonomy" id="1247562"/>
    <lineage>
        <taxon>Bacteria</taxon>
        <taxon>Pseudomonadati</taxon>
        <taxon>Bacteroidota</taxon>
        <taxon>Flavobacteriia</taxon>
        <taxon>Flavobacteriales</taxon>
        <taxon>Flavobacteriaceae</taxon>
        <taxon>Aquaticitalea</taxon>
    </lineage>
</organism>
<dbReference type="Proteomes" id="UP000598120">
    <property type="component" value="Unassembled WGS sequence"/>
</dbReference>
<dbReference type="GO" id="GO:0006203">
    <property type="term" value="P:dGTP catabolic process"/>
    <property type="evidence" value="ECO:0007669"/>
    <property type="project" value="TreeGrafter"/>
</dbReference>
<dbReference type="InterPro" id="IPR011551">
    <property type="entry name" value="NTP_PyrPHydrolase_MazG"/>
</dbReference>
<comment type="catalytic activity">
    <reaction evidence="1">
        <text>ATP + H2O = AMP + diphosphate + H(+)</text>
        <dbReference type="Rhea" id="RHEA:14245"/>
        <dbReference type="ChEBI" id="CHEBI:15377"/>
        <dbReference type="ChEBI" id="CHEBI:15378"/>
        <dbReference type="ChEBI" id="CHEBI:30616"/>
        <dbReference type="ChEBI" id="CHEBI:33019"/>
        <dbReference type="ChEBI" id="CHEBI:456215"/>
        <dbReference type="EC" id="3.6.1.8"/>
    </reaction>
</comment>
<dbReference type="FunFam" id="1.10.287.1080:FF:000003">
    <property type="entry name" value="Nucleoside triphosphate pyrophosphohydrolase"/>
    <property type="match status" value="1"/>
</dbReference>
<dbReference type="RefSeq" id="WP_188606096.1">
    <property type="nucleotide sequence ID" value="NZ_BMIC01000003.1"/>
</dbReference>
<proteinExistence type="inferred from homology"/>
<sequence length="258" mass="30056">MADKTQQLKAFERLLIIMDELREQCPWDKKQTMETLRHLTIEEVYELGDAILDKDLDEVKKELGDVLLHIVFYSRIGSETNSFDIADVCNSICDKLIERHPHIYGDVKVENEDDVKRNWEKIKLKEKGKTSVLQGVPKSLPAMVKANRIQDKAAGVGFDWEEPHQVYEKVEEELQELKTEVASGDQDKIESEFGDVLFSLINYARFLKINPENALERTNKKFIKRFQYLESKSNELNKPLSEMTLSEMDVFWEEAKKV</sequence>
<dbReference type="Pfam" id="PF03819">
    <property type="entry name" value="MazG"/>
    <property type="match status" value="2"/>
</dbReference>
<dbReference type="FunFam" id="1.10.287.1080:FF:000001">
    <property type="entry name" value="Nucleoside triphosphate pyrophosphohydrolase"/>
    <property type="match status" value="1"/>
</dbReference>
<dbReference type="GO" id="GO:0047693">
    <property type="term" value="F:ATP diphosphatase activity"/>
    <property type="evidence" value="ECO:0007669"/>
    <property type="project" value="UniProtKB-EC"/>
</dbReference>
<dbReference type="NCBIfam" id="TIGR00444">
    <property type="entry name" value="mazG"/>
    <property type="match status" value="1"/>
</dbReference>
<protein>
    <recommendedName>
        <fullName evidence="4">Nucleoside triphosphate pyrophosphohydrolase</fullName>
        <ecNumber evidence="3">3.6.1.8</ecNumber>
    </recommendedName>
</protein>
<name>A0A8J2XJ31_9FLAO</name>
<evidence type="ECO:0000313" key="7">
    <source>
        <dbReference type="Proteomes" id="UP000598120"/>
    </source>
</evidence>
<dbReference type="Gene3D" id="1.10.287.1080">
    <property type="entry name" value="MazG-like"/>
    <property type="match status" value="2"/>
</dbReference>
<evidence type="ECO:0000256" key="1">
    <source>
        <dbReference type="ARBA" id="ARBA00052141"/>
    </source>
</evidence>
<reference evidence="6 7" key="1">
    <citation type="journal article" date="2014" name="Int. J. Syst. Evol. Microbiol.">
        <title>Complete genome sequence of Corynebacterium casei LMG S-19264T (=DSM 44701T), isolated from a smear-ripened cheese.</title>
        <authorList>
            <consortium name="US DOE Joint Genome Institute (JGI-PGF)"/>
            <person name="Walter F."/>
            <person name="Albersmeier A."/>
            <person name="Kalinowski J."/>
            <person name="Ruckert C."/>
        </authorList>
    </citation>
    <scope>NUCLEOTIDE SEQUENCE [LARGE SCALE GENOMIC DNA]</scope>
    <source>
        <strain evidence="6 7">CGMCC 1.15295</strain>
    </source>
</reference>
<evidence type="ECO:0000256" key="3">
    <source>
        <dbReference type="ARBA" id="ARBA00066372"/>
    </source>
</evidence>